<gene>
    <name evidence="2" type="ORF">FH972_007903</name>
</gene>
<evidence type="ECO:0000256" key="1">
    <source>
        <dbReference type="SAM" id="MobiDB-lite"/>
    </source>
</evidence>
<protein>
    <submittedName>
        <fullName evidence="2">Uncharacterized protein</fullName>
    </submittedName>
</protein>
<sequence length="125" mass="14630">MRTTIIKSMRTHDEELVGADVEAREVSPRDRRGSASSLERRESKPQTKSFPNWRDRLRKLRSSGVFPDFEASTREDKIFIRKLLAWLRKLRCSNTEARCKRHFWFVITGGEVFEDRRGAGDVFGL</sequence>
<name>A0A5N6QX18_9ROSI</name>
<accession>A0A5N6QX18</accession>
<reference evidence="2 3" key="1">
    <citation type="submission" date="2019-06" db="EMBL/GenBank/DDBJ databases">
        <title>A chromosomal-level reference genome of Carpinus fangiana (Coryloideae, Betulaceae).</title>
        <authorList>
            <person name="Yang X."/>
            <person name="Wang Z."/>
            <person name="Zhang L."/>
            <person name="Hao G."/>
            <person name="Liu J."/>
            <person name="Yang Y."/>
        </authorList>
    </citation>
    <scope>NUCLEOTIDE SEQUENCE [LARGE SCALE GENOMIC DNA]</scope>
    <source>
        <strain evidence="2">Cfa_2016G</strain>
        <tissue evidence="2">Leaf</tissue>
    </source>
</reference>
<dbReference type="Proteomes" id="UP000327013">
    <property type="component" value="Chromosome 3"/>
</dbReference>
<dbReference type="EMBL" id="CM017323">
    <property type="protein sequence ID" value="KAE8022069.1"/>
    <property type="molecule type" value="Genomic_DNA"/>
</dbReference>
<feature type="region of interest" description="Disordered" evidence="1">
    <location>
        <begin position="16"/>
        <end position="52"/>
    </location>
</feature>
<organism evidence="2 3">
    <name type="scientific">Carpinus fangiana</name>
    <dbReference type="NCBI Taxonomy" id="176857"/>
    <lineage>
        <taxon>Eukaryota</taxon>
        <taxon>Viridiplantae</taxon>
        <taxon>Streptophyta</taxon>
        <taxon>Embryophyta</taxon>
        <taxon>Tracheophyta</taxon>
        <taxon>Spermatophyta</taxon>
        <taxon>Magnoliopsida</taxon>
        <taxon>eudicotyledons</taxon>
        <taxon>Gunneridae</taxon>
        <taxon>Pentapetalae</taxon>
        <taxon>rosids</taxon>
        <taxon>fabids</taxon>
        <taxon>Fagales</taxon>
        <taxon>Betulaceae</taxon>
        <taxon>Carpinus</taxon>
    </lineage>
</organism>
<evidence type="ECO:0000313" key="2">
    <source>
        <dbReference type="EMBL" id="KAE8022069.1"/>
    </source>
</evidence>
<evidence type="ECO:0000313" key="3">
    <source>
        <dbReference type="Proteomes" id="UP000327013"/>
    </source>
</evidence>
<dbReference type="AlphaFoldDB" id="A0A5N6QX18"/>
<proteinExistence type="predicted"/>
<feature type="compositionally biased region" description="Basic and acidic residues" evidence="1">
    <location>
        <begin position="16"/>
        <end position="45"/>
    </location>
</feature>
<keyword evidence="3" id="KW-1185">Reference proteome</keyword>